<dbReference type="Proteomes" id="UP000736672">
    <property type="component" value="Unassembled WGS sequence"/>
</dbReference>
<dbReference type="Gene3D" id="3.30.420.10">
    <property type="entry name" value="Ribonuclease H-like superfamily/Ribonuclease H"/>
    <property type="match status" value="1"/>
</dbReference>
<dbReference type="PANTHER" id="PTHR12801">
    <property type="entry name" value="RNA EXONUCLEASE REXO1 / RECO3 FAMILY MEMBER-RELATED"/>
    <property type="match status" value="1"/>
</dbReference>
<gene>
    <name evidence="5" type="ORF">B0J15DRAFT_63295</name>
</gene>
<comment type="caution">
    <text evidence="5">The sequence shown here is derived from an EMBL/GenBank/DDBJ whole genome shotgun (WGS) entry which is preliminary data.</text>
</comment>
<reference evidence="5" key="1">
    <citation type="journal article" date="2021" name="Nat. Commun.">
        <title>Genetic determinants of endophytism in the Arabidopsis root mycobiome.</title>
        <authorList>
            <person name="Mesny F."/>
            <person name="Miyauchi S."/>
            <person name="Thiergart T."/>
            <person name="Pickel B."/>
            <person name="Atanasova L."/>
            <person name="Karlsson M."/>
            <person name="Huettel B."/>
            <person name="Barry K.W."/>
            <person name="Haridas S."/>
            <person name="Chen C."/>
            <person name="Bauer D."/>
            <person name="Andreopoulos W."/>
            <person name="Pangilinan J."/>
            <person name="LaButti K."/>
            <person name="Riley R."/>
            <person name="Lipzen A."/>
            <person name="Clum A."/>
            <person name="Drula E."/>
            <person name="Henrissat B."/>
            <person name="Kohler A."/>
            <person name="Grigoriev I.V."/>
            <person name="Martin F.M."/>
            <person name="Hacquard S."/>
        </authorList>
    </citation>
    <scope>NUCLEOTIDE SEQUENCE</scope>
    <source>
        <strain evidence="5">FSSC 5 MPI-SDFR-AT-0091</strain>
    </source>
</reference>
<dbReference type="GO" id="GO:0005634">
    <property type="term" value="C:nucleus"/>
    <property type="evidence" value="ECO:0007669"/>
    <property type="project" value="TreeGrafter"/>
</dbReference>
<evidence type="ECO:0000256" key="1">
    <source>
        <dbReference type="ARBA" id="ARBA00022722"/>
    </source>
</evidence>
<accession>A0A9P9GZK5</accession>
<evidence type="ECO:0000313" key="6">
    <source>
        <dbReference type="Proteomes" id="UP000736672"/>
    </source>
</evidence>
<keyword evidence="2" id="KW-0378">Hydrolase</keyword>
<dbReference type="GO" id="GO:0006364">
    <property type="term" value="P:rRNA processing"/>
    <property type="evidence" value="ECO:0007669"/>
    <property type="project" value="TreeGrafter"/>
</dbReference>
<dbReference type="InterPro" id="IPR047021">
    <property type="entry name" value="REXO1/3/4-like"/>
</dbReference>
<dbReference type="EMBL" id="JAGTJS010000014">
    <property type="protein sequence ID" value="KAH7248449.1"/>
    <property type="molecule type" value="Genomic_DNA"/>
</dbReference>
<evidence type="ECO:0008006" key="7">
    <source>
        <dbReference type="Google" id="ProtNLM"/>
    </source>
</evidence>
<dbReference type="GO" id="GO:0003676">
    <property type="term" value="F:nucleic acid binding"/>
    <property type="evidence" value="ECO:0007669"/>
    <property type="project" value="InterPro"/>
</dbReference>
<dbReference type="GO" id="GO:0004527">
    <property type="term" value="F:exonuclease activity"/>
    <property type="evidence" value="ECO:0007669"/>
    <property type="project" value="UniProtKB-KW"/>
</dbReference>
<protein>
    <recommendedName>
        <fullName evidence="7">Exonuclease domain-containing protein</fullName>
    </recommendedName>
</protein>
<evidence type="ECO:0000256" key="2">
    <source>
        <dbReference type="ARBA" id="ARBA00022801"/>
    </source>
</evidence>
<dbReference type="PANTHER" id="PTHR12801:SF45">
    <property type="entry name" value="RNA EXONUCLEASE 4"/>
    <property type="match status" value="1"/>
</dbReference>
<name>A0A9P9GZK5_FUSSL</name>
<dbReference type="GO" id="GO:0000027">
    <property type="term" value="P:ribosomal large subunit assembly"/>
    <property type="evidence" value="ECO:0007669"/>
    <property type="project" value="TreeGrafter"/>
</dbReference>
<keyword evidence="1" id="KW-0540">Nuclease</keyword>
<evidence type="ECO:0000256" key="3">
    <source>
        <dbReference type="ARBA" id="ARBA00022839"/>
    </source>
</evidence>
<keyword evidence="6" id="KW-1185">Reference proteome</keyword>
<dbReference type="InterPro" id="IPR036397">
    <property type="entry name" value="RNaseH_sf"/>
</dbReference>
<proteinExistence type="predicted"/>
<evidence type="ECO:0000256" key="4">
    <source>
        <dbReference type="SAM" id="MobiDB-lite"/>
    </source>
</evidence>
<dbReference type="OrthoDB" id="16516at2759"/>
<keyword evidence="3" id="KW-0269">Exonuclease</keyword>
<organism evidence="5 6">
    <name type="scientific">Fusarium solani</name>
    <name type="common">Filamentous fungus</name>
    <dbReference type="NCBI Taxonomy" id="169388"/>
    <lineage>
        <taxon>Eukaryota</taxon>
        <taxon>Fungi</taxon>
        <taxon>Dikarya</taxon>
        <taxon>Ascomycota</taxon>
        <taxon>Pezizomycotina</taxon>
        <taxon>Sordariomycetes</taxon>
        <taxon>Hypocreomycetidae</taxon>
        <taxon>Hypocreales</taxon>
        <taxon>Nectriaceae</taxon>
        <taxon>Fusarium</taxon>
        <taxon>Fusarium solani species complex</taxon>
    </lineage>
</organism>
<dbReference type="AlphaFoldDB" id="A0A9P9GZK5"/>
<feature type="region of interest" description="Disordered" evidence="4">
    <location>
        <begin position="155"/>
        <end position="174"/>
    </location>
</feature>
<sequence length="195" mass="21897">MTPGGPQDEIDTLGLEQMNLEEAPVRTVRCKFPSGKVVNKRWSCCKEHTTAPPCRQEENHQPQKHTPNELSNLWQFHVTPLSSTRDNRKAVVIDCEMGVAASGDSELIRKTLVDYFSGEILVDKLVWPEVSLSHLNTRFSGVTWKSMNAARKQGAASLVRRRRESKSGNSWIPRQSLSVTPRTRTPMPCDGFIPA</sequence>
<evidence type="ECO:0000313" key="5">
    <source>
        <dbReference type="EMBL" id="KAH7248449.1"/>
    </source>
</evidence>